<evidence type="ECO:0000313" key="2">
    <source>
        <dbReference type="EMBL" id="CUX57751.1"/>
    </source>
</evidence>
<organism evidence="2 3">
    <name type="scientific">Agrobacterium tumefaciens str. Kerr 14</name>
    <dbReference type="NCBI Taxonomy" id="1183424"/>
    <lineage>
        <taxon>Bacteria</taxon>
        <taxon>Pseudomonadati</taxon>
        <taxon>Pseudomonadota</taxon>
        <taxon>Alphaproteobacteria</taxon>
        <taxon>Hyphomicrobiales</taxon>
        <taxon>Rhizobiaceae</taxon>
        <taxon>Rhizobium/Agrobacterium group</taxon>
        <taxon>Agrobacterium</taxon>
        <taxon>Agrobacterium tumefaciens complex</taxon>
    </lineage>
</organism>
<dbReference type="AlphaFoldDB" id="A0A1S7RV09"/>
<evidence type="ECO:0000313" key="3">
    <source>
        <dbReference type="Proteomes" id="UP000191897"/>
    </source>
</evidence>
<reference evidence="2 3" key="1">
    <citation type="submission" date="2016-01" db="EMBL/GenBank/DDBJ databases">
        <authorList>
            <person name="Oliw E.H."/>
        </authorList>
    </citation>
    <scope>NUCLEOTIDE SEQUENCE [LARGE SCALE GENOMIC DNA]</scope>
    <source>
        <strain evidence="2 3">Kerr 14</strain>
    </source>
</reference>
<sequence length="96" mass="10483">MRKFIVEVTSRATVILDETKFNDELMKGFNACVQDFGTGVEALNLHARHIAERAVAGEYFDKGDFAEGYGIVRDAGIEVAVHNDVDVEILAQGVPA</sequence>
<dbReference type="EMBL" id="FBWC01000027">
    <property type="protein sequence ID" value="CUX57751.1"/>
    <property type="molecule type" value="Genomic_DNA"/>
</dbReference>
<feature type="domain" description="EAL" evidence="1">
    <location>
        <begin position="1"/>
        <end position="96"/>
    </location>
</feature>
<gene>
    <name evidence="2" type="ORF">AGR4C_Lc50114</name>
</gene>
<proteinExistence type="predicted"/>
<name>A0A1S7RV09_AGRTU</name>
<dbReference type="InterPro" id="IPR001633">
    <property type="entry name" value="EAL_dom"/>
</dbReference>
<protein>
    <recommendedName>
        <fullName evidence="1">EAL domain-containing protein</fullName>
    </recommendedName>
</protein>
<evidence type="ECO:0000259" key="1">
    <source>
        <dbReference type="PROSITE" id="PS50883"/>
    </source>
</evidence>
<dbReference type="PROSITE" id="PS50883">
    <property type="entry name" value="EAL"/>
    <property type="match status" value="1"/>
</dbReference>
<accession>A0A1S7RV09</accession>
<dbReference type="Proteomes" id="UP000191897">
    <property type="component" value="Unassembled WGS sequence"/>
</dbReference>